<dbReference type="GO" id="GO:0019867">
    <property type="term" value="C:outer membrane"/>
    <property type="evidence" value="ECO:0007669"/>
    <property type="project" value="InterPro"/>
</dbReference>
<keyword evidence="1" id="KW-0449">Lipoprotein</keyword>
<accession>A0A9X2L4Q8</accession>
<comment type="caution">
    <text evidence="1">The sequence shown here is derived from an EMBL/GenBank/DDBJ whole genome shotgun (WGS) entry which is preliminary data.</text>
</comment>
<dbReference type="AlphaFoldDB" id="A0A9X2L4Q8"/>
<gene>
    <name evidence="1" type="primary">lptE</name>
    <name evidence="1" type="ORF">NM125_11675</name>
</gene>
<name>A0A9X2L4Q8_9BACT</name>
<dbReference type="Proteomes" id="UP001139125">
    <property type="component" value="Unassembled WGS sequence"/>
</dbReference>
<sequence>MAWNRILLLVTAIFCLSFSSCLRYSFTGASIPQGVNTIFIPFFPDQSNSGLGDLSNRLNEALINRFVNQSKLQLANNESDADAVLDGVITGYTNRPFSIGGDEQSDQNEVTITVRATFKYASKEEAEWTNTFSGKFTYDPTDDPINGENEAANSALEQAANNMFNDAVSNW</sequence>
<keyword evidence="2" id="KW-1185">Reference proteome</keyword>
<dbReference type="GO" id="GO:0043165">
    <property type="term" value="P:Gram-negative-bacterium-type cell outer membrane assembly"/>
    <property type="evidence" value="ECO:0007669"/>
    <property type="project" value="InterPro"/>
</dbReference>
<protein>
    <submittedName>
        <fullName evidence="1">LPS assembly lipoprotein LptE</fullName>
    </submittedName>
</protein>
<dbReference type="InterPro" id="IPR007485">
    <property type="entry name" value="LPS_assembly_LptE"/>
</dbReference>
<dbReference type="PROSITE" id="PS51257">
    <property type="entry name" value="PROKAR_LIPOPROTEIN"/>
    <property type="match status" value="1"/>
</dbReference>
<evidence type="ECO:0000313" key="2">
    <source>
        <dbReference type="Proteomes" id="UP001139125"/>
    </source>
</evidence>
<evidence type="ECO:0000313" key="1">
    <source>
        <dbReference type="EMBL" id="MCP9292235.1"/>
    </source>
</evidence>
<dbReference type="EMBL" id="JANDBC010000002">
    <property type="protein sequence ID" value="MCP9292235.1"/>
    <property type="molecule type" value="Genomic_DNA"/>
</dbReference>
<dbReference type="Gene3D" id="3.30.160.150">
    <property type="entry name" value="Lipoprotein like domain"/>
    <property type="match status" value="1"/>
</dbReference>
<dbReference type="Pfam" id="PF04390">
    <property type="entry name" value="LptE"/>
    <property type="match status" value="1"/>
</dbReference>
<proteinExistence type="predicted"/>
<reference evidence="1" key="1">
    <citation type="submission" date="2022-06" db="EMBL/GenBank/DDBJ databases">
        <title>Gracilimonas sp. CAU 1638 isolated from sea sediment.</title>
        <authorList>
            <person name="Kim W."/>
        </authorList>
    </citation>
    <scope>NUCLEOTIDE SEQUENCE</scope>
    <source>
        <strain evidence="1">CAU 1638</strain>
    </source>
</reference>
<organism evidence="1 2">
    <name type="scientific">Gracilimonas sediminicola</name>
    <dbReference type="NCBI Taxonomy" id="2952158"/>
    <lineage>
        <taxon>Bacteria</taxon>
        <taxon>Pseudomonadati</taxon>
        <taxon>Balneolota</taxon>
        <taxon>Balneolia</taxon>
        <taxon>Balneolales</taxon>
        <taxon>Balneolaceae</taxon>
        <taxon>Gracilimonas</taxon>
    </lineage>
</organism>
<dbReference type="RefSeq" id="WP_255135114.1">
    <property type="nucleotide sequence ID" value="NZ_JANDBC010000002.1"/>
</dbReference>